<keyword evidence="3" id="KW-1185">Reference proteome</keyword>
<keyword evidence="1" id="KW-0175">Coiled coil</keyword>
<evidence type="ECO:0000256" key="1">
    <source>
        <dbReference type="SAM" id="Coils"/>
    </source>
</evidence>
<accession>A0A7G5GPT9</accession>
<proteinExistence type="predicted"/>
<dbReference type="RefSeq" id="WP_182457994.1">
    <property type="nucleotide sequence ID" value="NZ_CP059732.1"/>
</dbReference>
<feature type="coiled-coil region" evidence="1">
    <location>
        <begin position="23"/>
        <end position="80"/>
    </location>
</feature>
<organism evidence="2 3">
    <name type="scientific">Spirosoma foliorum</name>
    <dbReference type="NCBI Taxonomy" id="2710596"/>
    <lineage>
        <taxon>Bacteria</taxon>
        <taxon>Pseudomonadati</taxon>
        <taxon>Bacteroidota</taxon>
        <taxon>Cytophagia</taxon>
        <taxon>Cytophagales</taxon>
        <taxon>Cytophagaceae</taxon>
        <taxon>Spirosoma</taxon>
    </lineage>
</organism>
<reference evidence="2 3" key="1">
    <citation type="submission" date="2020-07" db="EMBL/GenBank/DDBJ databases">
        <title>Spirosoma foliorum sp. nov., isolated from the leaves on the Nejang mountain Korea, Republic of.</title>
        <authorList>
            <person name="Ho H."/>
            <person name="Lee Y.-J."/>
            <person name="Nurcahyanto D.-A."/>
            <person name="Kim S.-G."/>
        </authorList>
    </citation>
    <scope>NUCLEOTIDE SEQUENCE [LARGE SCALE GENOMIC DNA]</scope>
    <source>
        <strain evidence="2 3">PL0136</strain>
    </source>
</reference>
<dbReference type="EMBL" id="CP059732">
    <property type="protein sequence ID" value="QMW00881.1"/>
    <property type="molecule type" value="Genomic_DNA"/>
</dbReference>
<evidence type="ECO:0000313" key="2">
    <source>
        <dbReference type="EMBL" id="QMW00881.1"/>
    </source>
</evidence>
<name>A0A7G5GPT9_9BACT</name>
<sequence length="139" mass="16143">MNSNEVNQPLSLSEKTASCQHEHQHWQQIIRQQEEEIRNLRSLLLDVMNLYNCRSLRHDAVDYYRDLNQLQTKLTRLNRDLICEGVECQVVLNQPTCTNTHFGLSATIERHATVLANEFSRIKDGCLQFLSGMMSLNLL</sequence>
<evidence type="ECO:0000313" key="3">
    <source>
        <dbReference type="Proteomes" id="UP000515369"/>
    </source>
</evidence>
<dbReference type="KEGG" id="sfol:H3H32_23260"/>
<dbReference type="AlphaFoldDB" id="A0A7G5GPT9"/>
<protein>
    <submittedName>
        <fullName evidence="2">Uncharacterized protein</fullName>
    </submittedName>
</protein>
<dbReference type="Proteomes" id="UP000515369">
    <property type="component" value="Chromosome"/>
</dbReference>
<gene>
    <name evidence="2" type="ORF">H3H32_23260</name>
</gene>